<evidence type="ECO:0000313" key="1">
    <source>
        <dbReference type="EMBL" id="AEW99523.1"/>
    </source>
</evidence>
<evidence type="ECO:0008006" key="3">
    <source>
        <dbReference type="Google" id="ProtNLM"/>
    </source>
</evidence>
<evidence type="ECO:0000313" key="2">
    <source>
        <dbReference type="Proteomes" id="UP000007842"/>
    </source>
</evidence>
<reference evidence="2" key="1">
    <citation type="submission" date="2011-12" db="EMBL/GenBank/DDBJ databases">
        <title>Complete genome sequence of Streptomyces cattleya strain DSM 46488.</title>
        <authorList>
            <person name="Ou H.-Y."/>
            <person name="Li P."/>
            <person name="Zhao C."/>
            <person name="O'Hagan D."/>
            <person name="Deng Z."/>
        </authorList>
    </citation>
    <scope>NUCLEOTIDE SEQUENCE [LARGE SCALE GENOMIC DNA]</scope>
    <source>
        <strain evidence="2">ATCC 35852 / DSM 46488 / JCM 4925 / NBRC 14057 / NRRL 8057</strain>
        <plasmid evidence="2">Plasmid pSCATT</plasmid>
    </source>
</reference>
<dbReference type="EMBL" id="CP003229">
    <property type="protein sequence ID" value="AEW99523.1"/>
    <property type="molecule type" value="Genomic_DNA"/>
</dbReference>
<organism evidence="1 2">
    <name type="scientific">Streptantibioticus cattleyicolor (strain ATCC 35852 / DSM 46488 / JCM 4925 / NBRC 14057 / NRRL 8057)</name>
    <name type="common">Streptomyces cattleya</name>
    <dbReference type="NCBI Taxonomy" id="1003195"/>
    <lineage>
        <taxon>Bacteria</taxon>
        <taxon>Bacillati</taxon>
        <taxon>Actinomycetota</taxon>
        <taxon>Actinomycetes</taxon>
        <taxon>Kitasatosporales</taxon>
        <taxon>Streptomycetaceae</taxon>
        <taxon>Streptantibioticus</taxon>
    </lineage>
</organism>
<accession>G8XFR2</accession>
<geneLocation type="plasmid" evidence="1 2">
    <name>pSCATT</name>
</geneLocation>
<dbReference type="HOGENOM" id="CLU_108887_0_0_11"/>
<dbReference type="KEGG" id="scy:SCATT_p13300"/>
<dbReference type="PATRIC" id="fig|1003195.29.peg.7129"/>
<name>G8XFR2_STREN</name>
<gene>
    <name evidence="1" type="ordered locus">SCATT_p13300</name>
</gene>
<dbReference type="AlphaFoldDB" id="G8XFR2"/>
<keyword evidence="1" id="KW-0614">Plasmid</keyword>
<proteinExistence type="predicted"/>
<sequence>MRSPVNTRLGGGDWRPRRLVGMSDHHVPRARRVAVNPAGAHDASAFALPAAALPSLTPEEWARATFEGAPGPLRQVLRAGWTAGLGLRLGPGSSPRHVLGWPITGSGADAVTLEARSPLLTARNVVTVEGSRLVWATFVWFEKPAGRAVWSAAAPVHHRTVPYLLARAARRRAPTPGSRLSRP</sequence>
<protein>
    <recommendedName>
        <fullName evidence="3">DUF2867 domain-containing protein</fullName>
    </recommendedName>
</protein>
<dbReference type="Proteomes" id="UP000007842">
    <property type="component" value="Plasmid pSCATT"/>
</dbReference>
<keyword evidence="2" id="KW-1185">Reference proteome</keyword>